<keyword evidence="8" id="KW-0812">Transmembrane</keyword>
<dbReference type="AlphaFoldDB" id="A0A7V2ZLH5"/>
<protein>
    <recommendedName>
        <fullName evidence="2">histidine kinase</fullName>
        <ecNumber evidence="2">2.7.13.3</ecNumber>
    </recommendedName>
</protein>
<proteinExistence type="predicted"/>
<reference evidence="10" key="1">
    <citation type="journal article" date="2020" name="mSystems">
        <title>Genome- and Community-Level Interaction Insights into Carbon Utilization and Element Cycling Functions of Hydrothermarchaeota in Hydrothermal Sediment.</title>
        <authorList>
            <person name="Zhou Z."/>
            <person name="Liu Y."/>
            <person name="Xu W."/>
            <person name="Pan J."/>
            <person name="Luo Z.H."/>
            <person name="Li M."/>
        </authorList>
    </citation>
    <scope>NUCLEOTIDE SEQUENCE [LARGE SCALE GENOMIC DNA]</scope>
    <source>
        <strain evidence="10">SpSt-479</strain>
    </source>
</reference>
<dbReference type="EMBL" id="DSUJ01000010">
    <property type="protein sequence ID" value="HFI92186.1"/>
    <property type="molecule type" value="Genomic_DNA"/>
</dbReference>
<accession>A0A7V2ZLH5</accession>
<dbReference type="InterPro" id="IPR036890">
    <property type="entry name" value="HATPase_C_sf"/>
</dbReference>
<evidence type="ECO:0000256" key="1">
    <source>
        <dbReference type="ARBA" id="ARBA00000085"/>
    </source>
</evidence>
<evidence type="ECO:0000313" key="10">
    <source>
        <dbReference type="EMBL" id="HFI92186.1"/>
    </source>
</evidence>
<evidence type="ECO:0000256" key="6">
    <source>
        <dbReference type="ARBA" id="ARBA00023012"/>
    </source>
</evidence>
<keyword evidence="4" id="KW-0808">Transferase</keyword>
<dbReference type="InterPro" id="IPR003661">
    <property type="entry name" value="HisK_dim/P_dom"/>
</dbReference>
<dbReference type="InterPro" id="IPR005467">
    <property type="entry name" value="His_kinase_dom"/>
</dbReference>
<dbReference type="FunFam" id="1.10.287.130:FF:000001">
    <property type="entry name" value="Two-component sensor histidine kinase"/>
    <property type="match status" value="1"/>
</dbReference>
<dbReference type="SMART" id="SM00387">
    <property type="entry name" value="HATPase_c"/>
    <property type="match status" value="1"/>
</dbReference>
<dbReference type="Pfam" id="PF02518">
    <property type="entry name" value="HATPase_c"/>
    <property type="match status" value="1"/>
</dbReference>
<keyword evidence="5 10" id="KW-0418">Kinase</keyword>
<dbReference type="InterPro" id="IPR036097">
    <property type="entry name" value="HisK_dim/P_sf"/>
</dbReference>
<dbReference type="SUPFAM" id="SSF55874">
    <property type="entry name" value="ATPase domain of HSP90 chaperone/DNA topoisomerase II/histidine kinase"/>
    <property type="match status" value="1"/>
</dbReference>
<name>A0A7V2ZLH5_9BACT</name>
<gene>
    <name evidence="10" type="ORF">ENS31_11780</name>
</gene>
<feature type="transmembrane region" description="Helical" evidence="8">
    <location>
        <begin position="255"/>
        <end position="276"/>
    </location>
</feature>
<sequence length="517" mass="59040">MKKIGIILLLILILPIGFLVFNEIGRLNETEKVLEETYSNQLQAILFSVNQFSDDIINSWANKVIEIKDDEILLKNFIRNSLAIEKIFFLNQNKPEGIRIIYDEKSKLNIDTIKFAILKVLSSNSAVIERLTEYQKAGYRKLEPLAEKDNSNLSIVIFTNQQSDKQNEIIGFVINPEMFVRKILLPRLQQISRNQFQIIIRDRQNIVIISSDNKEFTGNIEFEKPMWLLPEYKVGIALIGETIQDLIRNRATNNMILIGILMLVLIAAVIFVYNAVKKELELAQLKADFVSNVSHELRTPLALISMFAETLELDRVKNDEKKKEYYTIISQEANRLGRIVNSILNFAKMEAGKRKFNFETTDLNDVIDNIYQTYNYHLHNKGFRFEKQLSENLPEVKIDSEAISEAVINLIDNAVKYSSDKKEIILRTGISDNKVYVEVSDKGIGIAQEEQKKIFDKFYRVSSGLVHNVKGTGIGLSIVKQIVDAHKGIIELKSNLGEGSTFTIFIPLDSNNNGATK</sequence>
<dbReference type="PROSITE" id="PS50109">
    <property type="entry name" value="HIS_KIN"/>
    <property type="match status" value="1"/>
</dbReference>
<dbReference type="PANTHER" id="PTHR43711:SF26">
    <property type="entry name" value="SENSOR HISTIDINE KINASE RCSC"/>
    <property type="match status" value="1"/>
</dbReference>
<comment type="caution">
    <text evidence="10">The sequence shown here is derived from an EMBL/GenBank/DDBJ whole genome shotgun (WGS) entry which is preliminary data.</text>
</comment>
<evidence type="ECO:0000256" key="3">
    <source>
        <dbReference type="ARBA" id="ARBA00022553"/>
    </source>
</evidence>
<keyword evidence="8" id="KW-1133">Transmembrane helix</keyword>
<evidence type="ECO:0000256" key="4">
    <source>
        <dbReference type="ARBA" id="ARBA00022679"/>
    </source>
</evidence>
<dbReference type="CDD" id="cd00075">
    <property type="entry name" value="HATPase"/>
    <property type="match status" value="1"/>
</dbReference>
<dbReference type="InterPro" id="IPR004358">
    <property type="entry name" value="Sig_transdc_His_kin-like_C"/>
</dbReference>
<dbReference type="Gene3D" id="3.30.565.10">
    <property type="entry name" value="Histidine kinase-like ATPase, C-terminal domain"/>
    <property type="match status" value="1"/>
</dbReference>
<dbReference type="CDD" id="cd00082">
    <property type="entry name" value="HisKA"/>
    <property type="match status" value="1"/>
</dbReference>
<keyword evidence="3" id="KW-0597">Phosphoprotein</keyword>
<keyword evidence="6" id="KW-0902">Two-component regulatory system</keyword>
<dbReference type="GO" id="GO:0000155">
    <property type="term" value="F:phosphorelay sensor kinase activity"/>
    <property type="evidence" value="ECO:0007669"/>
    <property type="project" value="InterPro"/>
</dbReference>
<evidence type="ECO:0000259" key="9">
    <source>
        <dbReference type="PROSITE" id="PS50109"/>
    </source>
</evidence>
<dbReference type="EC" id="2.7.13.3" evidence="2"/>
<organism evidence="10">
    <name type="scientific">Ignavibacterium album</name>
    <dbReference type="NCBI Taxonomy" id="591197"/>
    <lineage>
        <taxon>Bacteria</taxon>
        <taxon>Pseudomonadati</taxon>
        <taxon>Ignavibacteriota</taxon>
        <taxon>Ignavibacteria</taxon>
        <taxon>Ignavibacteriales</taxon>
        <taxon>Ignavibacteriaceae</taxon>
        <taxon>Ignavibacterium</taxon>
    </lineage>
</organism>
<dbReference type="PANTHER" id="PTHR43711">
    <property type="entry name" value="TWO-COMPONENT HISTIDINE KINASE"/>
    <property type="match status" value="1"/>
</dbReference>
<dbReference type="PRINTS" id="PR00344">
    <property type="entry name" value="BCTRLSENSOR"/>
</dbReference>
<dbReference type="Pfam" id="PF00512">
    <property type="entry name" value="HisKA"/>
    <property type="match status" value="1"/>
</dbReference>
<dbReference type="SUPFAM" id="SSF47384">
    <property type="entry name" value="Homodimeric domain of signal transducing histidine kinase"/>
    <property type="match status" value="1"/>
</dbReference>
<feature type="domain" description="Histidine kinase" evidence="9">
    <location>
        <begin position="292"/>
        <end position="510"/>
    </location>
</feature>
<evidence type="ECO:0000256" key="8">
    <source>
        <dbReference type="SAM" id="Phobius"/>
    </source>
</evidence>
<evidence type="ECO:0000256" key="2">
    <source>
        <dbReference type="ARBA" id="ARBA00012438"/>
    </source>
</evidence>
<dbReference type="Gene3D" id="1.10.287.130">
    <property type="match status" value="1"/>
</dbReference>
<evidence type="ECO:0000256" key="7">
    <source>
        <dbReference type="ARBA" id="ARBA00023136"/>
    </source>
</evidence>
<evidence type="ECO:0000256" key="5">
    <source>
        <dbReference type="ARBA" id="ARBA00022777"/>
    </source>
</evidence>
<dbReference type="InterPro" id="IPR050736">
    <property type="entry name" value="Sensor_HK_Regulatory"/>
</dbReference>
<dbReference type="SMART" id="SM00388">
    <property type="entry name" value="HisKA"/>
    <property type="match status" value="1"/>
</dbReference>
<dbReference type="InterPro" id="IPR003594">
    <property type="entry name" value="HATPase_dom"/>
</dbReference>
<keyword evidence="7 8" id="KW-0472">Membrane</keyword>
<dbReference type="FunFam" id="3.30.565.10:FF:000006">
    <property type="entry name" value="Sensor histidine kinase WalK"/>
    <property type="match status" value="1"/>
</dbReference>
<comment type="catalytic activity">
    <reaction evidence="1">
        <text>ATP + protein L-histidine = ADP + protein N-phospho-L-histidine.</text>
        <dbReference type="EC" id="2.7.13.3"/>
    </reaction>
</comment>